<keyword evidence="3" id="KW-1185">Reference proteome</keyword>
<feature type="region of interest" description="Disordered" evidence="1">
    <location>
        <begin position="132"/>
        <end position="177"/>
    </location>
</feature>
<sequence>MPKLVLRPEPAVTPMYISGPTEIFFHEEVIEYNVDYTVPRREVLLKPVVEKVAKTVQIPRPEEHIVEVPEEHVETREVVVPQVTTVKKIHYIPTYPSQTMAERIAEPIAEPIAGRRTSPVVHRRLDRQYVDLDGTAGEDMQREVERLRSENRQQEQEGLQLQDRGAQAVPVGGGPAQ</sequence>
<dbReference type="Proteomes" id="UP001189429">
    <property type="component" value="Unassembled WGS sequence"/>
</dbReference>
<organism evidence="2 3">
    <name type="scientific">Prorocentrum cordatum</name>
    <dbReference type="NCBI Taxonomy" id="2364126"/>
    <lineage>
        <taxon>Eukaryota</taxon>
        <taxon>Sar</taxon>
        <taxon>Alveolata</taxon>
        <taxon>Dinophyceae</taxon>
        <taxon>Prorocentrales</taxon>
        <taxon>Prorocentraceae</taxon>
        <taxon>Prorocentrum</taxon>
    </lineage>
</organism>
<accession>A0ABN9XD39</accession>
<protein>
    <submittedName>
        <fullName evidence="2">Uncharacterized protein</fullName>
    </submittedName>
</protein>
<evidence type="ECO:0000256" key="1">
    <source>
        <dbReference type="SAM" id="MobiDB-lite"/>
    </source>
</evidence>
<comment type="caution">
    <text evidence="2">The sequence shown here is derived from an EMBL/GenBank/DDBJ whole genome shotgun (WGS) entry which is preliminary data.</text>
</comment>
<gene>
    <name evidence="2" type="ORF">PCOR1329_LOCUS75657</name>
</gene>
<reference evidence="2" key="1">
    <citation type="submission" date="2023-10" db="EMBL/GenBank/DDBJ databases">
        <authorList>
            <person name="Chen Y."/>
            <person name="Shah S."/>
            <person name="Dougan E. K."/>
            <person name="Thang M."/>
            <person name="Chan C."/>
        </authorList>
    </citation>
    <scope>NUCLEOTIDE SEQUENCE [LARGE SCALE GENOMIC DNA]</scope>
</reference>
<evidence type="ECO:0000313" key="3">
    <source>
        <dbReference type="Proteomes" id="UP001189429"/>
    </source>
</evidence>
<feature type="compositionally biased region" description="Basic and acidic residues" evidence="1">
    <location>
        <begin position="139"/>
        <end position="155"/>
    </location>
</feature>
<proteinExistence type="predicted"/>
<evidence type="ECO:0000313" key="2">
    <source>
        <dbReference type="EMBL" id="CAK0897499.1"/>
    </source>
</evidence>
<name>A0ABN9XD39_9DINO</name>
<dbReference type="EMBL" id="CAUYUJ010020339">
    <property type="protein sequence ID" value="CAK0897499.1"/>
    <property type="molecule type" value="Genomic_DNA"/>
</dbReference>